<sequence length="143" mass="15151">MIKISLQDFCNRIVAQGAISLEDVRELGRTLLPDGFRCREEADMLIALERAVASVDPAFGTFLTAAVVDFAVWGERPTGYVDADLAHWLAASLTAGRGPTPLGVEIAREVIREAESSHEQLLACALSGSARAGAPGEAWADAA</sequence>
<dbReference type="EMBL" id="BPQH01000007">
    <property type="protein sequence ID" value="GJD49831.1"/>
    <property type="molecule type" value="Genomic_DNA"/>
</dbReference>
<accession>A0ABQ4QWU5</accession>
<reference evidence="1" key="2">
    <citation type="submission" date="2021-08" db="EMBL/GenBank/DDBJ databases">
        <authorList>
            <person name="Tani A."/>
            <person name="Ola A."/>
            <person name="Ogura Y."/>
            <person name="Katsura K."/>
            <person name="Hayashi T."/>
        </authorList>
    </citation>
    <scope>NUCLEOTIDE SEQUENCE</scope>
    <source>
        <strain evidence="1">KCTC 52305</strain>
    </source>
</reference>
<evidence type="ECO:0000313" key="1">
    <source>
        <dbReference type="EMBL" id="GJD49831.1"/>
    </source>
</evidence>
<gene>
    <name evidence="1" type="ORF">OPKNFCMD_2565</name>
</gene>
<keyword evidence="2" id="KW-1185">Reference proteome</keyword>
<proteinExistence type="predicted"/>
<dbReference type="Proteomes" id="UP001055167">
    <property type="component" value="Unassembled WGS sequence"/>
</dbReference>
<evidence type="ECO:0008006" key="3">
    <source>
        <dbReference type="Google" id="ProtNLM"/>
    </source>
</evidence>
<dbReference type="RefSeq" id="WP_128564055.1">
    <property type="nucleotide sequence ID" value="NZ_BPQH01000007.1"/>
</dbReference>
<name>A0ABQ4QWU5_9HYPH</name>
<protein>
    <recommendedName>
        <fullName evidence="3">DUF2267 domain-containing protein</fullName>
    </recommendedName>
</protein>
<reference evidence="1" key="1">
    <citation type="journal article" date="2021" name="Front. Microbiol.">
        <title>Comprehensive Comparative Genomics and Phenotyping of Methylobacterium Species.</title>
        <authorList>
            <person name="Alessa O."/>
            <person name="Ogura Y."/>
            <person name="Fujitani Y."/>
            <person name="Takami H."/>
            <person name="Hayashi T."/>
            <person name="Sahin N."/>
            <person name="Tani A."/>
        </authorList>
    </citation>
    <scope>NUCLEOTIDE SEQUENCE</scope>
    <source>
        <strain evidence="1">KCTC 52305</strain>
    </source>
</reference>
<organism evidence="1 2">
    <name type="scientific">Methylobacterium crusticola</name>
    <dbReference type="NCBI Taxonomy" id="1697972"/>
    <lineage>
        <taxon>Bacteria</taxon>
        <taxon>Pseudomonadati</taxon>
        <taxon>Pseudomonadota</taxon>
        <taxon>Alphaproteobacteria</taxon>
        <taxon>Hyphomicrobiales</taxon>
        <taxon>Methylobacteriaceae</taxon>
        <taxon>Methylobacterium</taxon>
    </lineage>
</organism>
<evidence type="ECO:0000313" key="2">
    <source>
        <dbReference type="Proteomes" id="UP001055167"/>
    </source>
</evidence>
<comment type="caution">
    <text evidence="1">The sequence shown here is derived from an EMBL/GenBank/DDBJ whole genome shotgun (WGS) entry which is preliminary data.</text>
</comment>